<evidence type="ECO:0000256" key="1">
    <source>
        <dbReference type="SAM" id="MobiDB-lite"/>
    </source>
</evidence>
<accession>A0A495R902</accession>
<evidence type="ECO:0000313" key="3">
    <source>
        <dbReference type="Proteomes" id="UP000268233"/>
    </source>
</evidence>
<comment type="caution">
    <text evidence="2">The sequence shown here is derived from an EMBL/GenBank/DDBJ whole genome shotgun (WGS) entry which is preliminary data.</text>
</comment>
<organism evidence="2 3">
    <name type="scientific">Haloarcula quadrata</name>
    <dbReference type="NCBI Taxonomy" id="182779"/>
    <lineage>
        <taxon>Archaea</taxon>
        <taxon>Methanobacteriati</taxon>
        <taxon>Methanobacteriota</taxon>
        <taxon>Stenosarchaea group</taxon>
        <taxon>Halobacteria</taxon>
        <taxon>Halobacteriales</taxon>
        <taxon>Haloarculaceae</taxon>
        <taxon>Haloarcula</taxon>
    </lineage>
</organism>
<sequence>MTVPAVIGAPTEANGHPSACSEPATGSVESTDDAPLSIEGADVATHAAAVMHFPSHGHATDPMGNCIDYQTHDLTPDQDHLLTVNGEPVMCVDDSTTDPGSGGTATITDHGGNEILTVTES</sequence>
<dbReference type="EMBL" id="RBWW01000001">
    <property type="protein sequence ID" value="RKS83328.1"/>
    <property type="molecule type" value="Genomic_DNA"/>
</dbReference>
<evidence type="ECO:0000313" key="2">
    <source>
        <dbReference type="EMBL" id="RKS83328.1"/>
    </source>
</evidence>
<feature type="region of interest" description="Disordered" evidence="1">
    <location>
        <begin position="1"/>
        <end position="34"/>
    </location>
</feature>
<keyword evidence="3" id="KW-1185">Reference proteome</keyword>
<reference evidence="2 3" key="1">
    <citation type="submission" date="2018-10" db="EMBL/GenBank/DDBJ databases">
        <title>Genomic Encyclopedia of Archaeal and Bacterial Type Strains, Phase II (KMG-II): from individual species to whole genera.</title>
        <authorList>
            <person name="Goeker M."/>
        </authorList>
    </citation>
    <scope>NUCLEOTIDE SEQUENCE [LARGE SCALE GENOMIC DNA]</scope>
    <source>
        <strain evidence="2 3">DSM 11927</strain>
    </source>
</reference>
<proteinExistence type="predicted"/>
<evidence type="ECO:0008006" key="4">
    <source>
        <dbReference type="Google" id="ProtNLM"/>
    </source>
</evidence>
<dbReference type="Proteomes" id="UP000268233">
    <property type="component" value="Unassembled WGS sequence"/>
</dbReference>
<dbReference type="AlphaFoldDB" id="A0A495R902"/>
<gene>
    <name evidence="2" type="ORF">BDK61_2671</name>
</gene>
<name>A0A495R902_9EURY</name>
<dbReference type="RefSeq" id="WP_121303428.1">
    <property type="nucleotide sequence ID" value="NZ_RBWW01000001.1"/>
</dbReference>
<protein>
    <recommendedName>
        <fullName evidence="4">Zn-binding protein involved in type VI secretion</fullName>
    </recommendedName>
</protein>